<dbReference type="SUPFAM" id="SSF56925">
    <property type="entry name" value="OMPA-like"/>
    <property type="match status" value="1"/>
</dbReference>
<name>A0ABV9YY29_9HYPH</name>
<evidence type="ECO:0000313" key="5">
    <source>
        <dbReference type="Proteomes" id="UP001595796"/>
    </source>
</evidence>
<accession>A0ABV9YY29</accession>
<evidence type="ECO:0000256" key="2">
    <source>
        <dbReference type="SAM" id="SignalP"/>
    </source>
</evidence>
<evidence type="ECO:0000259" key="3">
    <source>
        <dbReference type="Pfam" id="PF13505"/>
    </source>
</evidence>
<dbReference type="InterPro" id="IPR027385">
    <property type="entry name" value="Beta-barrel_OMP"/>
</dbReference>
<dbReference type="InterPro" id="IPR011250">
    <property type="entry name" value="OMP/PagP_B-barrel"/>
</dbReference>
<feature type="domain" description="Outer membrane protein beta-barrel" evidence="3">
    <location>
        <begin position="36"/>
        <end position="263"/>
    </location>
</feature>
<dbReference type="Pfam" id="PF13505">
    <property type="entry name" value="OMP_b-brl"/>
    <property type="match status" value="1"/>
</dbReference>
<dbReference type="Gene3D" id="2.40.160.20">
    <property type="match status" value="1"/>
</dbReference>
<proteinExistence type="predicted"/>
<dbReference type="Proteomes" id="UP001595796">
    <property type="component" value="Unassembled WGS sequence"/>
</dbReference>
<feature type="signal peptide" evidence="2">
    <location>
        <begin position="1"/>
        <end position="23"/>
    </location>
</feature>
<feature type="chain" id="PRO_5046674407" evidence="2">
    <location>
        <begin position="24"/>
        <end position="264"/>
    </location>
</feature>
<evidence type="ECO:0000256" key="1">
    <source>
        <dbReference type="ARBA" id="ARBA00022729"/>
    </source>
</evidence>
<keyword evidence="5" id="KW-1185">Reference proteome</keyword>
<keyword evidence="1 2" id="KW-0732">Signal</keyword>
<comment type="caution">
    <text evidence="4">The sequence shown here is derived from an EMBL/GenBank/DDBJ whole genome shotgun (WGS) entry which is preliminary data.</text>
</comment>
<protein>
    <submittedName>
        <fullName evidence="4">Outer membrane protein</fullName>
    </submittedName>
</protein>
<dbReference type="RefSeq" id="WP_114955240.1">
    <property type="nucleotide sequence ID" value="NZ_JBHSJF010000001.1"/>
</dbReference>
<reference evidence="5" key="1">
    <citation type="journal article" date="2019" name="Int. J. Syst. Evol. Microbiol.">
        <title>The Global Catalogue of Microorganisms (GCM) 10K type strain sequencing project: providing services to taxonomists for standard genome sequencing and annotation.</title>
        <authorList>
            <consortium name="The Broad Institute Genomics Platform"/>
            <consortium name="The Broad Institute Genome Sequencing Center for Infectious Disease"/>
            <person name="Wu L."/>
            <person name="Ma J."/>
        </authorList>
    </citation>
    <scope>NUCLEOTIDE SEQUENCE [LARGE SCALE GENOMIC DNA]</scope>
    <source>
        <strain evidence="5">CGMCC 1.16444</strain>
    </source>
</reference>
<gene>
    <name evidence="4" type="ORF">ACFPFW_00280</name>
</gene>
<evidence type="ECO:0000313" key="4">
    <source>
        <dbReference type="EMBL" id="MFC5066447.1"/>
    </source>
</evidence>
<dbReference type="EMBL" id="JBHSJF010000001">
    <property type="protein sequence ID" value="MFC5066447.1"/>
    <property type="molecule type" value="Genomic_DNA"/>
</dbReference>
<organism evidence="4 5">
    <name type="scientific">Flaviflagellibacter deserti</name>
    <dbReference type="NCBI Taxonomy" id="2267266"/>
    <lineage>
        <taxon>Bacteria</taxon>
        <taxon>Pseudomonadati</taxon>
        <taxon>Pseudomonadota</taxon>
        <taxon>Alphaproteobacteria</taxon>
        <taxon>Hyphomicrobiales</taxon>
        <taxon>Flaviflagellibacter</taxon>
    </lineage>
</organism>
<sequence length="264" mass="29059">MSKSKIFAGAALGVVLLSPVVHAADMPEYIEPAPIEVAAGGWYLRGDIGASHQVSDDIDSPYWDTVTSPTSFVDLHDSQWDPSWFISIGFGYQFNEWFRTDFTAEYRGKSDFFGTDSYDFDTTTNPGSEGANTFTGDKSEWVLLANAYVDLPSYGIMTPYLGAGIGAARIEISDFVDYNPINGAIGLSDDTATWNFAWALHAGLAFELSQNWTVDLAYRFLYMGDAQTEDLLAPDGSNPTPGNSFHWNDIASHDIKLGVRYTFD</sequence>